<comment type="subcellular location">
    <subcellularLocation>
        <location evidence="1">Peroxisome membrane</location>
        <topology evidence="1">Multi-pass membrane protein</topology>
    </subcellularLocation>
</comment>
<evidence type="ECO:0000256" key="8">
    <source>
        <dbReference type="ARBA" id="ARBA00022771"/>
    </source>
</evidence>
<keyword evidence="9" id="KW-0862">Zinc</keyword>
<evidence type="ECO:0000256" key="14">
    <source>
        <dbReference type="ARBA" id="ARBA00029692"/>
    </source>
</evidence>
<dbReference type="PIRSF" id="PIRSF038074">
    <property type="entry name" value="Peroxisome_assembly_p12"/>
    <property type="match status" value="1"/>
</dbReference>
<keyword evidence="6" id="KW-0812">Transmembrane</keyword>
<evidence type="ECO:0000313" key="18">
    <source>
        <dbReference type="Proteomes" id="UP000078540"/>
    </source>
</evidence>
<keyword evidence="8" id="KW-0863">Zinc-finger</keyword>
<dbReference type="CDD" id="cd16451">
    <property type="entry name" value="mRING_PEX12"/>
    <property type="match status" value="1"/>
</dbReference>
<dbReference type="PANTHER" id="PTHR12888:SF0">
    <property type="entry name" value="PEROXISOME ASSEMBLY PROTEIN 12"/>
    <property type="match status" value="1"/>
</dbReference>
<sequence>MAEKGAHLTGTAYIRPSIFEIIAQESLASTLEPAFKKILSFLVSFNLEKYGHILQWTDEGYLIFNVLLQRYYLKRYLSSHNFLKKNVSFLVASFSETFYGLKRVTIINSKTGLQEKLSHKQQILSLIIIVTFPYLKNKLKRQKFFSKYVIKGLSILFVTYETLVLYNYILYVSEKSIYPSLLLRLLSVTLTYADPQSALTVTELLRKIKYNSFTVFDGWNILQRIITGSLELGAFFLQFLSWWNQENYDMDIMSLPAPPPPKVPNVAQQYKGICPLCHKPHHIHTVLMVSGYIFCYQCILSEIRIKKKCPVTHYPAKEDDLIRLYIE</sequence>
<dbReference type="STRING" id="520822.A0A151I686"/>
<keyword evidence="11" id="KW-1133">Transmembrane helix</keyword>
<evidence type="ECO:0000256" key="10">
    <source>
        <dbReference type="ARBA" id="ARBA00022927"/>
    </source>
</evidence>
<dbReference type="AlphaFoldDB" id="A0A151I686"/>
<dbReference type="InterPro" id="IPR006845">
    <property type="entry name" value="Pex_N"/>
</dbReference>
<comment type="function">
    <text evidence="15">Component of a retrotranslocation channel required for peroxisome organization by mediating export of the PEX5 receptor from peroxisomes to the cytosol, thereby promoting PEX5 recycling.</text>
</comment>
<protein>
    <recommendedName>
        <fullName evidence="4 15">Peroxisome assembly protein 12</fullName>
    </recommendedName>
    <alternativeName>
        <fullName evidence="14 15">Peroxin-12</fullName>
    </alternativeName>
</protein>
<keyword evidence="12 15" id="KW-0472">Membrane</keyword>
<comment type="pathway">
    <text evidence="2">Protein modification; protein ubiquitination.</text>
</comment>
<evidence type="ECO:0000256" key="12">
    <source>
        <dbReference type="ARBA" id="ARBA00023136"/>
    </source>
</evidence>
<evidence type="ECO:0000256" key="4">
    <source>
        <dbReference type="ARBA" id="ARBA00018980"/>
    </source>
</evidence>
<dbReference type="Gene3D" id="3.30.40.10">
    <property type="entry name" value="Zinc/RING finger domain, C3HC4 (zinc finger)"/>
    <property type="match status" value="1"/>
</dbReference>
<keyword evidence="5" id="KW-0813">Transport</keyword>
<evidence type="ECO:0000256" key="9">
    <source>
        <dbReference type="ARBA" id="ARBA00022833"/>
    </source>
</evidence>
<dbReference type="GO" id="GO:0004842">
    <property type="term" value="F:ubiquitin-protein transferase activity"/>
    <property type="evidence" value="ECO:0007669"/>
    <property type="project" value="TreeGrafter"/>
</dbReference>
<evidence type="ECO:0000256" key="3">
    <source>
        <dbReference type="ARBA" id="ARBA00008704"/>
    </source>
</evidence>
<evidence type="ECO:0000256" key="5">
    <source>
        <dbReference type="ARBA" id="ARBA00022448"/>
    </source>
</evidence>
<evidence type="ECO:0000256" key="6">
    <source>
        <dbReference type="ARBA" id="ARBA00022692"/>
    </source>
</evidence>
<evidence type="ECO:0000313" key="17">
    <source>
        <dbReference type="EMBL" id="KYM90346.1"/>
    </source>
</evidence>
<gene>
    <name evidence="17" type="ORF">ALC53_01778</name>
</gene>
<evidence type="ECO:0000256" key="15">
    <source>
        <dbReference type="PIRNR" id="PIRNR038074"/>
    </source>
</evidence>
<evidence type="ECO:0000259" key="16">
    <source>
        <dbReference type="Pfam" id="PF04757"/>
    </source>
</evidence>
<proteinExistence type="inferred from homology"/>
<dbReference type="SUPFAM" id="SSF57850">
    <property type="entry name" value="RING/U-box"/>
    <property type="match status" value="1"/>
</dbReference>
<keyword evidence="13 15" id="KW-0576">Peroxisome</keyword>
<keyword evidence="7" id="KW-0479">Metal-binding</keyword>
<dbReference type="Proteomes" id="UP000078540">
    <property type="component" value="Unassembled WGS sequence"/>
</dbReference>
<evidence type="ECO:0000256" key="13">
    <source>
        <dbReference type="ARBA" id="ARBA00023140"/>
    </source>
</evidence>
<evidence type="ECO:0000256" key="1">
    <source>
        <dbReference type="ARBA" id="ARBA00004585"/>
    </source>
</evidence>
<evidence type="ECO:0000256" key="7">
    <source>
        <dbReference type="ARBA" id="ARBA00022723"/>
    </source>
</evidence>
<reference evidence="17 18" key="1">
    <citation type="submission" date="2015-09" db="EMBL/GenBank/DDBJ databases">
        <title>Atta colombica WGS genome.</title>
        <authorList>
            <person name="Nygaard S."/>
            <person name="Hu H."/>
            <person name="Boomsma J."/>
            <person name="Zhang G."/>
        </authorList>
    </citation>
    <scope>NUCLEOTIDE SEQUENCE [LARGE SCALE GENOMIC DNA]</scope>
    <source>
        <strain evidence="17">Treedump-2</strain>
        <tissue evidence="17">Whole body</tissue>
    </source>
</reference>
<dbReference type="InterPro" id="IPR013083">
    <property type="entry name" value="Znf_RING/FYVE/PHD"/>
</dbReference>
<dbReference type="GO" id="GO:0005778">
    <property type="term" value="C:peroxisomal membrane"/>
    <property type="evidence" value="ECO:0007669"/>
    <property type="project" value="UniProtKB-SubCell"/>
</dbReference>
<keyword evidence="18" id="KW-1185">Reference proteome</keyword>
<dbReference type="PANTHER" id="PTHR12888">
    <property type="entry name" value="PEROXISOME ASSEMBLY PROTEIN 12 PEROXIN-12"/>
    <property type="match status" value="1"/>
</dbReference>
<name>A0A151I686_9HYME</name>
<keyword evidence="10" id="KW-0653">Protein transport</keyword>
<dbReference type="InterPro" id="IPR017375">
    <property type="entry name" value="PEX12"/>
</dbReference>
<organism evidence="17 18">
    <name type="scientific">Atta colombica</name>
    <dbReference type="NCBI Taxonomy" id="520822"/>
    <lineage>
        <taxon>Eukaryota</taxon>
        <taxon>Metazoa</taxon>
        <taxon>Ecdysozoa</taxon>
        <taxon>Arthropoda</taxon>
        <taxon>Hexapoda</taxon>
        <taxon>Insecta</taxon>
        <taxon>Pterygota</taxon>
        <taxon>Neoptera</taxon>
        <taxon>Endopterygota</taxon>
        <taxon>Hymenoptera</taxon>
        <taxon>Apocrita</taxon>
        <taxon>Aculeata</taxon>
        <taxon>Formicoidea</taxon>
        <taxon>Formicidae</taxon>
        <taxon>Myrmicinae</taxon>
        <taxon>Atta</taxon>
    </lineage>
</organism>
<dbReference type="GO" id="GO:1990429">
    <property type="term" value="C:peroxisomal importomer complex"/>
    <property type="evidence" value="ECO:0007669"/>
    <property type="project" value="TreeGrafter"/>
</dbReference>
<accession>A0A151I686</accession>
<evidence type="ECO:0000256" key="2">
    <source>
        <dbReference type="ARBA" id="ARBA00004906"/>
    </source>
</evidence>
<evidence type="ECO:0000256" key="11">
    <source>
        <dbReference type="ARBA" id="ARBA00022989"/>
    </source>
</evidence>
<dbReference type="GO" id="GO:0016558">
    <property type="term" value="P:protein import into peroxisome matrix"/>
    <property type="evidence" value="ECO:0007669"/>
    <property type="project" value="UniProtKB-UniRule"/>
</dbReference>
<feature type="domain" description="Pex N-terminal" evidence="16">
    <location>
        <begin position="24"/>
        <end position="245"/>
    </location>
</feature>
<comment type="similarity">
    <text evidence="3 15">Belongs to the pex2/pex10/pex12 family.</text>
</comment>
<dbReference type="GO" id="GO:0008270">
    <property type="term" value="F:zinc ion binding"/>
    <property type="evidence" value="ECO:0007669"/>
    <property type="project" value="UniProtKB-KW"/>
</dbReference>
<dbReference type="GO" id="GO:0006513">
    <property type="term" value="P:protein monoubiquitination"/>
    <property type="evidence" value="ECO:0007669"/>
    <property type="project" value="TreeGrafter"/>
</dbReference>
<dbReference type="EMBL" id="KQ976413">
    <property type="protein sequence ID" value="KYM90346.1"/>
    <property type="molecule type" value="Genomic_DNA"/>
</dbReference>
<dbReference type="Pfam" id="PF04757">
    <property type="entry name" value="Pex2_Pex12"/>
    <property type="match status" value="1"/>
</dbReference>